<name>A0A182XU50_ANOQN</name>
<accession>A0A182XU50</accession>
<dbReference type="Proteomes" id="UP000076407">
    <property type="component" value="Unassembled WGS sequence"/>
</dbReference>
<keyword evidence="2" id="KW-1185">Reference proteome</keyword>
<sequence>MLPIPIVYLLFVEDADLLCEDVFLNLPEHFQNYRWKLKVKDRTFVLLLRCELSCAHYWLKISLRTVYRNLQHKP</sequence>
<dbReference type="VEuPathDB" id="VectorBase:AQUA015331"/>
<organism evidence="1 2">
    <name type="scientific">Anopheles quadriannulatus</name>
    <name type="common">Mosquito</name>
    <dbReference type="NCBI Taxonomy" id="34691"/>
    <lineage>
        <taxon>Eukaryota</taxon>
        <taxon>Metazoa</taxon>
        <taxon>Ecdysozoa</taxon>
        <taxon>Arthropoda</taxon>
        <taxon>Hexapoda</taxon>
        <taxon>Insecta</taxon>
        <taxon>Pterygota</taxon>
        <taxon>Neoptera</taxon>
        <taxon>Endopterygota</taxon>
        <taxon>Diptera</taxon>
        <taxon>Nematocera</taxon>
        <taxon>Culicoidea</taxon>
        <taxon>Culicidae</taxon>
        <taxon>Anophelinae</taxon>
        <taxon>Anopheles</taxon>
    </lineage>
</organism>
<reference evidence="1" key="1">
    <citation type="submission" date="2020-05" db="UniProtKB">
        <authorList>
            <consortium name="EnsemblMetazoa"/>
        </authorList>
    </citation>
    <scope>IDENTIFICATION</scope>
    <source>
        <strain evidence="1">SANGQUA</strain>
    </source>
</reference>
<dbReference type="AlphaFoldDB" id="A0A182XU50"/>
<evidence type="ECO:0000313" key="1">
    <source>
        <dbReference type="EnsemblMetazoa" id="AQUA015331-PA"/>
    </source>
</evidence>
<evidence type="ECO:0000313" key="2">
    <source>
        <dbReference type="Proteomes" id="UP000076407"/>
    </source>
</evidence>
<dbReference type="EnsemblMetazoa" id="AQUA015331-RA">
    <property type="protein sequence ID" value="AQUA015331-PA"/>
    <property type="gene ID" value="AQUA015331"/>
</dbReference>
<protein>
    <submittedName>
        <fullName evidence="1">Uncharacterized protein</fullName>
    </submittedName>
</protein>
<proteinExistence type="predicted"/>